<dbReference type="InterPro" id="IPR039420">
    <property type="entry name" value="WalR-like"/>
</dbReference>
<sequence>MTVVFAGVAELPVSSELEVLAHTTDDRDALARAAALRPDVLVLPVRPPGLDGLAVTREVASRVPETAVLVLTPPGDNETWVAAMRAGARGVLAGTAGPEDLLRAIHGVAAGAVVFGEHAANRLYGLLNTARPIQAFPQLTSREHEVLDLLAGGLGIADVARRLGLAAKTVRNVVSAVHAKVGTDDRETLLGQARNAGLGRHS</sequence>
<gene>
    <name evidence="4" type="ORF">SD37_32800</name>
</gene>
<proteinExistence type="predicted"/>
<dbReference type="InterPro" id="IPR016032">
    <property type="entry name" value="Sig_transdc_resp-reg_C-effctor"/>
</dbReference>
<evidence type="ECO:0000259" key="3">
    <source>
        <dbReference type="PROSITE" id="PS50110"/>
    </source>
</evidence>
<reference evidence="4 5" key="1">
    <citation type="journal article" date="2015" name="Genome Announc.">
        <title>Draft Genome Sequence of Norvancomycin-Producing Strain Amycolatopsis orientalis CPCC200066.</title>
        <authorList>
            <person name="Lei X."/>
            <person name="Yuan F."/>
            <person name="Shi Y."/>
            <person name="Li X."/>
            <person name="Wang L."/>
            <person name="Hong B."/>
        </authorList>
    </citation>
    <scope>NUCLEOTIDE SEQUENCE [LARGE SCALE GENOMIC DNA]</scope>
    <source>
        <strain evidence="4 5">B-37</strain>
    </source>
</reference>
<dbReference type="GO" id="GO:0003677">
    <property type="term" value="F:DNA binding"/>
    <property type="evidence" value="ECO:0007669"/>
    <property type="project" value="UniProtKB-KW"/>
</dbReference>
<dbReference type="EMBL" id="CP016174">
    <property type="protein sequence ID" value="ANN22185.1"/>
    <property type="molecule type" value="Genomic_DNA"/>
</dbReference>
<organism evidence="4 5">
    <name type="scientific">Amycolatopsis orientalis</name>
    <name type="common">Nocardia orientalis</name>
    <dbReference type="NCBI Taxonomy" id="31958"/>
    <lineage>
        <taxon>Bacteria</taxon>
        <taxon>Bacillati</taxon>
        <taxon>Actinomycetota</taxon>
        <taxon>Actinomycetes</taxon>
        <taxon>Pseudonocardiales</taxon>
        <taxon>Pseudonocardiaceae</taxon>
        <taxon>Amycolatopsis</taxon>
    </lineage>
</organism>
<dbReference type="eggNOG" id="COG2197">
    <property type="taxonomic scope" value="Bacteria"/>
</dbReference>
<dbReference type="SMART" id="SM00421">
    <property type="entry name" value="HTH_LUXR"/>
    <property type="match status" value="1"/>
</dbReference>
<evidence type="ECO:0000313" key="4">
    <source>
        <dbReference type="EMBL" id="ANN22185.1"/>
    </source>
</evidence>
<dbReference type="SUPFAM" id="SSF52172">
    <property type="entry name" value="CheY-like"/>
    <property type="match status" value="1"/>
</dbReference>
<keyword evidence="5" id="KW-1185">Reference proteome</keyword>
<protein>
    <submittedName>
        <fullName evidence="4">DNA-binding response regulator</fullName>
    </submittedName>
</protein>
<evidence type="ECO:0000256" key="2">
    <source>
        <dbReference type="PROSITE-ProRule" id="PRU00169"/>
    </source>
</evidence>
<dbReference type="KEGG" id="aori:SD37_32800"/>
<dbReference type="Pfam" id="PF00196">
    <property type="entry name" value="GerE"/>
    <property type="match status" value="1"/>
</dbReference>
<dbReference type="AlphaFoldDB" id="A0A193CCZ1"/>
<dbReference type="PRINTS" id="PR00038">
    <property type="entry name" value="HTHLUXR"/>
</dbReference>
<evidence type="ECO:0000256" key="1">
    <source>
        <dbReference type="ARBA" id="ARBA00023125"/>
    </source>
</evidence>
<dbReference type="Proteomes" id="UP000093695">
    <property type="component" value="Chromosome"/>
</dbReference>
<dbReference type="GO" id="GO:0006355">
    <property type="term" value="P:regulation of DNA-templated transcription"/>
    <property type="evidence" value="ECO:0007669"/>
    <property type="project" value="InterPro"/>
</dbReference>
<keyword evidence="1 4" id="KW-0238">DNA-binding</keyword>
<dbReference type="STRING" id="31958.SD37_32800"/>
<dbReference type="InterPro" id="IPR011006">
    <property type="entry name" value="CheY-like_superfamily"/>
</dbReference>
<accession>A0A193CCZ1</accession>
<dbReference type="InterPro" id="IPR000792">
    <property type="entry name" value="Tscrpt_reg_LuxR_C"/>
</dbReference>
<feature type="domain" description="Response regulatory" evidence="3">
    <location>
        <begin position="1"/>
        <end position="109"/>
    </location>
</feature>
<dbReference type="SUPFAM" id="SSF46894">
    <property type="entry name" value="C-terminal effector domain of the bipartite response regulators"/>
    <property type="match status" value="1"/>
</dbReference>
<dbReference type="PANTHER" id="PTHR43214:SF43">
    <property type="entry name" value="TWO-COMPONENT RESPONSE REGULATOR"/>
    <property type="match status" value="1"/>
</dbReference>
<dbReference type="Pfam" id="PF00072">
    <property type="entry name" value="Response_reg"/>
    <property type="match status" value="1"/>
</dbReference>
<comment type="caution">
    <text evidence="2">Lacks conserved residue(s) required for the propagation of feature annotation.</text>
</comment>
<dbReference type="PROSITE" id="PS50110">
    <property type="entry name" value="RESPONSE_REGULATORY"/>
    <property type="match status" value="1"/>
</dbReference>
<name>A0A193CCZ1_AMYOR</name>
<evidence type="ECO:0000313" key="5">
    <source>
        <dbReference type="Proteomes" id="UP000093695"/>
    </source>
</evidence>
<dbReference type="PANTHER" id="PTHR43214">
    <property type="entry name" value="TWO-COMPONENT RESPONSE REGULATOR"/>
    <property type="match status" value="1"/>
</dbReference>
<dbReference type="Gene3D" id="3.40.50.2300">
    <property type="match status" value="1"/>
</dbReference>
<dbReference type="InterPro" id="IPR001789">
    <property type="entry name" value="Sig_transdc_resp-reg_receiver"/>
</dbReference>
<dbReference type="GO" id="GO:0000160">
    <property type="term" value="P:phosphorelay signal transduction system"/>
    <property type="evidence" value="ECO:0007669"/>
    <property type="project" value="InterPro"/>
</dbReference>